<proteinExistence type="predicted"/>
<evidence type="ECO:0000256" key="1">
    <source>
        <dbReference type="SAM" id="Phobius"/>
    </source>
</evidence>
<feature type="transmembrane region" description="Helical" evidence="1">
    <location>
        <begin position="90"/>
        <end position="108"/>
    </location>
</feature>
<dbReference type="AlphaFoldDB" id="A0A5A7MGV1"/>
<gene>
    <name evidence="2" type="ORF">CTTA_3725</name>
</gene>
<reference evidence="2 3" key="1">
    <citation type="journal article" date="2019" name="Microbiol. Resour. Announc.">
        <title>Draft Genome Sequence of Comamonas testosteroni TA441, a Bacterium That Has a Cryptic Phenol Degradation Gene Cluster.</title>
        <authorList>
            <person name="Arai H."/>
            <person name="Ishii M."/>
        </authorList>
    </citation>
    <scope>NUCLEOTIDE SEQUENCE [LARGE SCALE GENOMIC DNA]</scope>
    <source>
        <strain evidence="2 3">TA441</strain>
    </source>
</reference>
<name>A0A5A7MGV1_COMTE</name>
<keyword evidence="1" id="KW-0812">Transmembrane</keyword>
<accession>A0A5A7MGV1</accession>
<sequence length="284" mass="32901">MIMGGDKNSGAAEAAEPRQSGMSWADNKWEQGRRFFGEYAAYLILFGLVVALWILWYVWGADFLGRMVCANQLDTDDCTKLTRLGQVGDLFGGVNALFAALAFAAVAYSSHLARKVYQSDREIEQDQIYAEQVKTSYEWAFAAFTNGIPSAPLNSREIWLTTARHLIRAEDIAEYIKTPAHKLIVEEHREHWRRKFLQVVQMLEGEQNLHKTYFPGIEATSAQVILNFTHWPEEREDPIDWAKEHGSYPNSYKGKIGIYLREYMQEEIERKEEERRRRKAEKVR</sequence>
<dbReference type="Proteomes" id="UP000323105">
    <property type="component" value="Unassembled WGS sequence"/>
</dbReference>
<keyword evidence="1" id="KW-0472">Membrane</keyword>
<organism evidence="2 3">
    <name type="scientific">Comamonas testosteroni</name>
    <name type="common">Pseudomonas testosteroni</name>
    <dbReference type="NCBI Taxonomy" id="285"/>
    <lineage>
        <taxon>Bacteria</taxon>
        <taxon>Pseudomonadati</taxon>
        <taxon>Pseudomonadota</taxon>
        <taxon>Betaproteobacteria</taxon>
        <taxon>Burkholderiales</taxon>
        <taxon>Comamonadaceae</taxon>
        <taxon>Comamonas</taxon>
    </lineage>
</organism>
<dbReference type="EMBL" id="BKBW01000007">
    <property type="protein sequence ID" value="GEQ76720.1"/>
    <property type="molecule type" value="Genomic_DNA"/>
</dbReference>
<keyword evidence="1" id="KW-1133">Transmembrane helix</keyword>
<evidence type="ECO:0000313" key="2">
    <source>
        <dbReference type="EMBL" id="GEQ76720.1"/>
    </source>
</evidence>
<evidence type="ECO:0000313" key="3">
    <source>
        <dbReference type="Proteomes" id="UP000323105"/>
    </source>
</evidence>
<protein>
    <submittedName>
        <fullName evidence="2">Uncharacterized protein</fullName>
    </submittedName>
</protein>
<feature type="transmembrane region" description="Helical" evidence="1">
    <location>
        <begin position="39"/>
        <end position="59"/>
    </location>
</feature>
<comment type="caution">
    <text evidence="2">The sequence shown here is derived from an EMBL/GenBank/DDBJ whole genome shotgun (WGS) entry which is preliminary data.</text>
</comment>